<dbReference type="Gene3D" id="6.10.250.690">
    <property type="match status" value="1"/>
</dbReference>
<gene>
    <name evidence="14" type="ORF">FHW37_101524</name>
</gene>
<dbReference type="GO" id="GO:0006355">
    <property type="term" value="P:regulation of DNA-templated transcription"/>
    <property type="evidence" value="ECO:0007669"/>
    <property type="project" value="InterPro"/>
</dbReference>
<feature type="modified residue" description="4-aspartylphosphate" evidence="10">
    <location>
        <position position="59"/>
    </location>
</feature>
<keyword evidence="15" id="KW-1185">Reference proteome</keyword>
<dbReference type="Gene3D" id="3.40.50.2300">
    <property type="match status" value="1"/>
</dbReference>
<evidence type="ECO:0000256" key="3">
    <source>
        <dbReference type="ARBA" id="ARBA00022553"/>
    </source>
</evidence>
<evidence type="ECO:0000256" key="5">
    <source>
        <dbReference type="ARBA" id="ARBA00023015"/>
    </source>
</evidence>
<dbReference type="PANTHER" id="PTHR48111">
    <property type="entry name" value="REGULATOR OF RPOS"/>
    <property type="match status" value="1"/>
</dbReference>
<feature type="DNA-binding region" description="OmpR/PhoB-type" evidence="11">
    <location>
        <begin position="139"/>
        <end position="239"/>
    </location>
</feature>
<evidence type="ECO:0000259" key="13">
    <source>
        <dbReference type="PROSITE" id="PS51755"/>
    </source>
</evidence>
<dbReference type="AlphaFoldDB" id="A0A561R7X9"/>
<evidence type="ECO:0000256" key="1">
    <source>
        <dbReference type="ARBA" id="ARBA00004496"/>
    </source>
</evidence>
<dbReference type="InterPro" id="IPR016032">
    <property type="entry name" value="Sig_transdc_resp-reg_C-effctor"/>
</dbReference>
<evidence type="ECO:0000256" key="6">
    <source>
        <dbReference type="ARBA" id="ARBA00023125"/>
    </source>
</evidence>
<feature type="domain" description="Response regulatory" evidence="12">
    <location>
        <begin position="10"/>
        <end position="123"/>
    </location>
</feature>
<sequence length="244" mass="27054">MVPVMQNAAHIVVVDDHQDIRELVGQYLEQQGYRVSAVESGAALRRIIDKDTVDLIVLDVMMPEEDGLSVCRALRSNTDTPIIFLTAVAEEIDRIVGIELGADDYLVKPFNPRELLARIRAVLRRTRGAPAVQRSGTGANVVTIGQWKLNIGRQELTGDDGVGVPLSTAEFRLLKVFLDRPGLVLSREQLLDLTVGRMADIFDRSIDNQVSRLRKKIELDPKNPSIIKTHWGGGYSLSAEVSFE</sequence>
<keyword evidence="7" id="KW-0010">Activator</keyword>
<dbReference type="GO" id="GO:0032993">
    <property type="term" value="C:protein-DNA complex"/>
    <property type="evidence" value="ECO:0007669"/>
    <property type="project" value="TreeGrafter"/>
</dbReference>
<evidence type="ECO:0000256" key="9">
    <source>
        <dbReference type="ARBA" id="ARBA00067337"/>
    </source>
</evidence>
<keyword evidence="3 10" id="KW-0597">Phosphoprotein</keyword>
<dbReference type="InterPro" id="IPR001789">
    <property type="entry name" value="Sig_transdc_resp-reg_receiver"/>
</dbReference>
<keyword evidence="6 11" id="KW-0238">DNA-binding</keyword>
<evidence type="ECO:0000256" key="7">
    <source>
        <dbReference type="ARBA" id="ARBA00023159"/>
    </source>
</evidence>
<dbReference type="Pfam" id="PF00486">
    <property type="entry name" value="Trans_reg_C"/>
    <property type="match status" value="1"/>
</dbReference>
<evidence type="ECO:0000313" key="14">
    <source>
        <dbReference type="EMBL" id="TWF58720.1"/>
    </source>
</evidence>
<dbReference type="GO" id="GO:0000976">
    <property type="term" value="F:transcription cis-regulatory region binding"/>
    <property type="evidence" value="ECO:0007669"/>
    <property type="project" value="TreeGrafter"/>
</dbReference>
<comment type="caution">
    <text evidence="14">The sequence shown here is derived from an EMBL/GenBank/DDBJ whole genome shotgun (WGS) entry which is preliminary data.</text>
</comment>
<accession>A0A561R7X9</accession>
<dbReference type="SUPFAM" id="SSF46894">
    <property type="entry name" value="C-terminal effector domain of the bipartite response regulators"/>
    <property type="match status" value="1"/>
</dbReference>
<name>A0A561R7X9_9HYPH</name>
<feature type="domain" description="OmpR/PhoB-type" evidence="13">
    <location>
        <begin position="139"/>
        <end position="239"/>
    </location>
</feature>
<dbReference type="PANTHER" id="PTHR48111:SF4">
    <property type="entry name" value="DNA-BINDING DUAL TRANSCRIPTIONAL REGULATOR OMPR"/>
    <property type="match status" value="1"/>
</dbReference>
<dbReference type="GO" id="GO:0000156">
    <property type="term" value="F:phosphorelay response regulator activity"/>
    <property type="evidence" value="ECO:0007669"/>
    <property type="project" value="TreeGrafter"/>
</dbReference>
<evidence type="ECO:0000256" key="4">
    <source>
        <dbReference type="ARBA" id="ARBA00023012"/>
    </source>
</evidence>
<comment type="subcellular location">
    <subcellularLocation>
        <location evidence="1">Cytoplasm</location>
    </subcellularLocation>
</comment>
<dbReference type="FunFam" id="3.40.50.2300:FF:000001">
    <property type="entry name" value="DNA-binding response regulator PhoB"/>
    <property type="match status" value="1"/>
</dbReference>
<dbReference type="EMBL" id="VIWP01000001">
    <property type="protein sequence ID" value="TWF58720.1"/>
    <property type="molecule type" value="Genomic_DNA"/>
</dbReference>
<dbReference type="GO" id="GO:0005829">
    <property type="term" value="C:cytosol"/>
    <property type="evidence" value="ECO:0007669"/>
    <property type="project" value="TreeGrafter"/>
</dbReference>
<evidence type="ECO:0000259" key="12">
    <source>
        <dbReference type="PROSITE" id="PS50110"/>
    </source>
</evidence>
<reference evidence="14 15" key="1">
    <citation type="submission" date="2019-06" db="EMBL/GenBank/DDBJ databases">
        <title>Sorghum-associated microbial communities from plants grown in Nebraska, USA.</title>
        <authorList>
            <person name="Schachtman D."/>
        </authorList>
    </citation>
    <scope>NUCLEOTIDE SEQUENCE [LARGE SCALE GENOMIC DNA]</scope>
    <source>
        <strain evidence="14 15">1225</strain>
    </source>
</reference>
<dbReference type="Pfam" id="PF00072">
    <property type="entry name" value="Response_reg"/>
    <property type="match status" value="1"/>
</dbReference>
<dbReference type="FunFam" id="1.10.10.10:FF:000099">
    <property type="entry name" value="Two-component system response regulator TorR"/>
    <property type="match status" value="1"/>
</dbReference>
<dbReference type="InterPro" id="IPR001867">
    <property type="entry name" value="OmpR/PhoB-type_DNA-bd"/>
</dbReference>
<keyword evidence="5" id="KW-0805">Transcription regulation</keyword>
<dbReference type="InterPro" id="IPR039420">
    <property type="entry name" value="WalR-like"/>
</dbReference>
<organism evidence="14 15">
    <name type="scientific">Neorhizobium alkalisoli</name>
    <dbReference type="NCBI Taxonomy" id="528178"/>
    <lineage>
        <taxon>Bacteria</taxon>
        <taxon>Pseudomonadati</taxon>
        <taxon>Pseudomonadota</taxon>
        <taxon>Alphaproteobacteria</taxon>
        <taxon>Hyphomicrobiales</taxon>
        <taxon>Rhizobiaceae</taxon>
        <taxon>Rhizobium/Agrobacterium group</taxon>
        <taxon>Neorhizobium</taxon>
    </lineage>
</organism>
<dbReference type="Gene3D" id="1.10.10.10">
    <property type="entry name" value="Winged helix-like DNA-binding domain superfamily/Winged helix DNA-binding domain"/>
    <property type="match status" value="1"/>
</dbReference>
<evidence type="ECO:0000313" key="15">
    <source>
        <dbReference type="Proteomes" id="UP000320653"/>
    </source>
</evidence>
<keyword evidence="2" id="KW-0963">Cytoplasm</keyword>
<proteinExistence type="predicted"/>
<dbReference type="SUPFAM" id="SSF52172">
    <property type="entry name" value="CheY-like"/>
    <property type="match status" value="1"/>
</dbReference>
<evidence type="ECO:0000256" key="2">
    <source>
        <dbReference type="ARBA" id="ARBA00022490"/>
    </source>
</evidence>
<evidence type="ECO:0000256" key="10">
    <source>
        <dbReference type="PROSITE-ProRule" id="PRU00169"/>
    </source>
</evidence>
<dbReference type="CDD" id="cd00383">
    <property type="entry name" value="trans_reg_C"/>
    <property type="match status" value="1"/>
</dbReference>
<dbReference type="PROSITE" id="PS50110">
    <property type="entry name" value="RESPONSE_REGULATORY"/>
    <property type="match status" value="1"/>
</dbReference>
<protein>
    <recommendedName>
        <fullName evidence="9">Regulatory protein VirG</fullName>
    </recommendedName>
</protein>
<dbReference type="PROSITE" id="PS51755">
    <property type="entry name" value="OMPR_PHOB"/>
    <property type="match status" value="1"/>
</dbReference>
<evidence type="ECO:0000256" key="8">
    <source>
        <dbReference type="ARBA" id="ARBA00023163"/>
    </source>
</evidence>
<keyword evidence="8" id="KW-0804">Transcription</keyword>
<dbReference type="Proteomes" id="UP000320653">
    <property type="component" value="Unassembled WGS sequence"/>
</dbReference>
<evidence type="ECO:0000256" key="11">
    <source>
        <dbReference type="PROSITE-ProRule" id="PRU01091"/>
    </source>
</evidence>
<dbReference type="SMART" id="SM00448">
    <property type="entry name" value="REC"/>
    <property type="match status" value="1"/>
</dbReference>
<dbReference type="SMART" id="SM00862">
    <property type="entry name" value="Trans_reg_C"/>
    <property type="match status" value="1"/>
</dbReference>
<dbReference type="InterPro" id="IPR011006">
    <property type="entry name" value="CheY-like_superfamily"/>
</dbReference>
<dbReference type="InterPro" id="IPR036388">
    <property type="entry name" value="WH-like_DNA-bd_sf"/>
</dbReference>
<keyword evidence="4" id="KW-0902">Two-component regulatory system</keyword>